<dbReference type="Gene3D" id="3.40.720.10">
    <property type="entry name" value="Alkaline Phosphatase, subunit A"/>
    <property type="match status" value="1"/>
</dbReference>
<proteinExistence type="inferred from homology"/>
<comment type="caution">
    <text evidence="6">The sequence shown here is derived from an EMBL/GenBank/DDBJ whole genome shotgun (WGS) entry which is preliminary data.</text>
</comment>
<dbReference type="SUPFAM" id="SSF53649">
    <property type="entry name" value="Alkaline phosphatase-like"/>
    <property type="match status" value="1"/>
</dbReference>
<dbReference type="RefSeq" id="WP_110104797.1">
    <property type="nucleotide sequence ID" value="NZ_JACBZZ010000001.1"/>
</dbReference>
<dbReference type="OrthoDB" id="9777306at2"/>
<dbReference type="InterPro" id="IPR017850">
    <property type="entry name" value="Alkaline_phosphatase_core_sf"/>
</dbReference>
<dbReference type="EMBL" id="QHLZ01000001">
    <property type="protein sequence ID" value="PXA69512.1"/>
    <property type="molecule type" value="Genomic_DNA"/>
</dbReference>
<dbReference type="GO" id="GO:0004065">
    <property type="term" value="F:arylsulfatase activity"/>
    <property type="evidence" value="ECO:0007669"/>
    <property type="project" value="TreeGrafter"/>
</dbReference>
<keyword evidence="7" id="KW-1185">Reference proteome</keyword>
<dbReference type="PROSITE" id="PS00523">
    <property type="entry name" value="SULFATASE_1"/>
    <property type="match status" value="1"/>
</dbReference>
<evidence type="ECO:0000256" key="3">
    <source>
        <dbReference type="ARBA" id="ARBA00022801"/>
    </source>
</evidence>
<organism evidence="6 7">
    <name type="scientific">Arthrobacter psychrochitiniphilus</name>
    <dbReference type="NCBI Taxonomy" id="291045"/>
    <lineage>
        <taxon>Bacteria</taxon>
        <taxon>Bacillati</taxon>
        <taxon>Actinomycetota</taxon>
        <taxon>Actinomycetes</taxon>
        <taxon>Micrococcales</taxon>
        <taxon>Micrococcaceae</taxon>
        <taxon>Arthrobacter</taxon>
    </lineage>
</organism>
<keyword evidence="2" id="KW-0479">Metal-binding</keyword>
<dbReference type="PANTHER" id="PTHR42693:SF33">
    <property type="entry name" value="ARYLSULFATASE"/>
    <property type="match status" value="1"/>
</dbReference>
<evidence type="ECO:0000256" key="2">
    <source>
        <dbReference type="ARBA" id="ARBA00022723"/>
    </source>
</evidence>
<dbReference type="Proteomes" id="UP000246303">
    <property type="component" value="Unassembled WGS sequence"/>
</dbReference>
<dbReference type="Pfam" id="PF00884">
    <property type="entry name" value="Sulfatase"/>
    <property type="match status" value="1"/>
</dbReference>
<evidence type="ECO:0000313" key="7">
    <source>
        <dbReference type="Proteomes" id="UP000246303"/>
    </source>
</evidence>
<reference evidence="6 7" key="1">
    <citation type="submission" date="2018-05" db="EMBL/GenBank/DDBJ databases">
        <title>Genetic diversity of glacier-inhabiting Cryobacterium bacteria in China and description of Cryobacterium mengkeensis sp. nov. and Arthrobacter glacialis sp. nov.</title>
        <authorList>
            <person name="Liu Q."/>
            <person name="Xin Y.-H."/>
        </authorList>
    </citation>
    <scope>NUCLEOTIDE SEQUENCE [LARGE SCALE GENOMIC DNA]</scope>
    <source>
        <strain evidence="6 7">GP3</strain>
    </source>
</reference>
<sequence length="489" mass="53310">MSKQTAAKAPNFIVVMTDDQGAWARGRTMPELITPVLDELGETGLELTRFFCTSPVCSPARASLVTGRMPSAHGVHDWLRSENSGVSTRGVHYLQDFATTPELLHEAGYTCAHSGKWHLGDARTPAPGFSHWYSHRDGGGSYFGAPVIADGKEQSEDGYITHAITKNAAAMLTELAQAEEPFYLQVHYTAPHSPWTDGNHPQEYVDLYKDSEFPSIPRPPAHDWFNWDHGDLAAAMRNPQENLAGFCAALTAVDRGVGSLLNILDDAGIRDDTYVIFTSDNGFSCGHHGIWGKGNGTTPLNVWDNSILVPFIINRPGTIVPRLDDTMTSAASLHATLLELAGAPAPLDPLIAGESMAPRFLNDVADADASAKDASRKDAIVIFDEYGGTRMIRTKSHKLVVRYGGAVCELYDLLADPQESRNEIDNPAFATRRQELQEQLTDWFAAHSEPRFDAFDRPVTGLGQTSPVWVPMADSQRYVEPGIPATPGA</sequence>
<dbReference type="GO" id="GO:0046872">
    <property type="term" value="F:metal ion binding"/>
    <property type="evidence" value="ECO:0007669"/>
    <property type="project" value="UniProtKB-KW"/>
</dbReference>
<protein>
    <submittedName>
        <fullName evidence="6">Phosphodiesterase</fullName>
    </submittedName>
</protein>
<dbReference type="InterPro" id="IPR050738">
    <property type="entry name" value="Sulfatase"/>
</dbReference>
<evidence type="ECO:0000256" key="1">
    <source>
        <dbReference type="ARBA" id="ARBA00008779"/>
    </source>
</evidence>
<evidence type="ECO:0000313" key="6">
    <source>
        <dbReference type="EMBL" id="PXA69512.1"/>
    </source>
</evidence>
<evidence type="ECO:0000256" key="4">
    <source>
        <dbReference type="ARBA" id="ARBA00022837"/>
    </source>
</evidence>
<name>A0A2V3DY73_9MICC</name>
<feature type="domain" description="Sulfatase N-terminal" evidence="5">
    <location>
        <begin position="10"/>
        <end position="343"/>
    </location>
</feature>
<gene>
    <name evidence="6" type="ORF">CVS29_02930</name>
</gene>
<dbReference type="AlphaFoldDB" id="A0A2V3DY73"/>
<evidence type="ECO:0000259" key="5">
    <source>
        <dbReference type="Pfam" id="PF00884"/>
    </source>
</evidence>
<dbReference type="InterPro" id="IPR000917">
    <property type="entry name" value="Sulfatase_N"/>
</dbReference>
<accession>A0A2V3DY73</accession>
<dbReference type="PANTHER" id="PTHR42693">
    <property type="entry name" value="ARYLSULFATASE FAMILY MEMBER"/>
    <property type="match status" value="1"/>
</dbReference>
<keyword evidence="4" id="KW-0106">Calcium</keyword>
<dbReference type="InterPro" id="IPR024607">
    <property type="entry name" value="Sulfatase_CS"/>
</dbReference>
<keyword evidence="3" id="KW-0378">Hydrolase</keyword>
<comment type="similarity">
    <text evidence="1">Belongs to the sulfatase family.</text>
</comment>